<dbReference type="SUPFAM" id="SSF53067">
    <property type="entry name" value="Actin-like ATPase domain"/>
    <property type="match status" value="1"/>
</dbReference>
<keyword evidence="4" id="KW-0479">Metal-binding</keyword>
<dbReference type="HOGENOM" id="CLU_036604_3_0_12"/>
<evidence type="ECO:0000256" key="10">
    <source>
        <dbReference type="ARBA" id="ARBA00023277"/>
    </source>
</evidence>
<dbReference type="GO" id="GO:0008865">
    <property type="term" value="F:fructokinase activity"/>
    <property type="evidence" value="ECO:0007669"/>
    <property type="project" value="UniProtKB-EC"/>
</dbReference>
<evidence type="ECO:0000256" key="2">
    <source>
        <dbReference type="ARBA" id="ARBA00006479"/>
    </source>
</evidence>
<dbReference type="FunFam" id="3.30.420.40:FF:000153">
    <property type="entry name" value="Putative fructokinase"/>
    <property type="match status" value="1"/>
</dbReference>
<dbReference type="InterPro" id="IPR049874">
    <property type="entry name" value="ROK_cs"/>
</dbReference>
<evidence type="ECO:0000256" key="7">
    <source>
        <dbReference type="ARBA" id="ARBA00022833"/>
    </source>
</evidence>
<gene>
    <name evidence="13" type="ordered locus">Spiaf_1483</name>
</gene>
<keyword evidence="9" id="KW-0460">Magnesium</keyword>
<keyword evidence="3" id="KW-0808">Transferase</keyword>
<evidence type="ECO:0000256" key="5">
    <source>
        <dbReference type="ARBA" id="ARBA00022741"/>
    </source>
</evidence>
<dbReference type="KEGG" id="sfc:Spiaf_1483"/>
<dbReference type="GO" id="GO:0005524">
    <property type="term" value="F:ATP binding"/>
    <property type="evidence" value="ECO:0007669"/>
    <property type="project" value="UniProtKB-KW"/>
</dbReference>
<organism evidence="13 14">
    <name type="scientific">Spirochaeta africana (strain ATCC 700263 / DSM 8902 / Z-7692)</name>
    <dbReference type="NCBI Taxonomy" id="889378"/>
    <lineage>
        <taxon>Bacteria</taxon>
        <taxon>Pseudomonadati</taxon>
        <taxon>Spirochaetota</taxon>
        <taxon>Spirochaetia</taxon>
        <taxon>Spirochaetales</taxon>
        <taxon>Spirochaetaceae</taxon>
        <taxon>Spirochaeta</taxon>
    </lineage>
</organism>
<evidence type="ECO:0000256" key="9">
    <source>
        <dbReference type="ARBA" id="ARBA00022842"/>
    </source>
</evidence>
<comment type="cofactor">
    <cofactor evidence="1">
        <name>Mg(2+)</name>
        <dbReference type="ChEBI" id="CHEBI:18420"/>
    </cofactor>
</comment>
<evidence type="ECO:0000256" key="1">
    <source>
        <dbReference type="ARBA" id="ARBA00001946"/>
    </source>
</evidence>
<keyword evidence="7" id="KW-0862">Zinc</keyword>
<dbReference type="PANTHER" id="PTHR42742:SF3">
    <property type="entry name" value="FRUCTOKINASE"/>
    <property type="match status" value="1"/>
</dbReference>
<evidence type="ECO:0000256" key="3">
    <source>
        <dbReference type="ARBA" id="ARBA00022679"/>
    </source>
</evidence>
<keyword evidence="6 13" id="KW-0418">Kinase</keyword>
<dbReference type="Proteomes" id="UP000007383">
    <property type="component" value="Chromosome"/>
</dbReference>
<dbReference type="OrthoDB" id="9795247at2"/>
<protein>
    <recommendedName>
        <fullName evidence="11">fructokinase</fullName>
        <ecNumber evidence="11">2.7.1.4</ecNumber>
    </recommendedName>
</protein>
<dbReference type="PATRIC" id="fig|889378.3.peg.1474"/>
<keyword evidence="10" id="KW-0119">Carbohydrate metabolism</keyword>
<accession>H9UJ51</accession>
<dbReference type="Gene3D" id="3.30.420.40">
    <property type="match status" value="2"/>
</dbReference>
<dbReference type="FunFam" id="3.30.420.40:FF:000136">
    <property type="entry name" value="Putative fructokinase"/>
    <property type="match status" value="1"/>
</dbReference>
<dbReference type="PROSITE" id="PS01125">
    <property type="entry name" value="ROK"/>
    <property type="match status" value="1"/>
</dbReference>
<dbReference type="Pfam" id="PF00480">
    <property type="entry name" value="ROK"/>
    <property type="match status" value="1"/>
</dbReference>
<comment type="similarity">
    <text evidence="2">Belongs to the ROK (NagC/XylR) family.</text>
</comment>
<dbReference type="PANTHER" id="PTHR42742">
    <property type="entry name" value="TRANSCRIPTIONAL REPRESSOR MPRA"/>
    <property type="match status" value="1"/>
</dbReference>
<dbReference type="EMBL" id="CP003282">
    <property type="protein sequence ID" value="AFG37544.1"/>
    <property type="molecule type" value="Genomic_DNA"/>
</dbReference>
<dbReference type="eggNOG" id="COG1940">
    <property type="taxonomic scope" value="Bacteria"/>
</dbReference>
<name>H9UJ51_SPIAZ</name>
<comment type="catalytic activity">
    <reaction evidence="12">
        <text>D-fructose + ATP = D-fructose 6-phosphate + ADP + H(+)</text>
        <dbReference type="Rhea" id="RHEA:16125"/>
        <dbReference type="ChEBI" id="CHEBI:15378"/>
        <dbReference type="ChEBI" id="CHEBI:30616"/>
        <dbReference type="ChEBI" id="CHEBI:37721"/>
        <dbReference type="ChEBI" id="CHEBI:61527"/>
        <dbReference type="ChEBI" id="CHEBI:456216"/>
        <dbReference type="EC" id="2.7.1.4"/>
    </reaction>
</comment>
<dbReference type="InterPro" id="IPR051804">
    <property type="entry name" value="Carb_Metab_Reg_Kinase/Isom"/>
</dbReference>
<dbReference type="CDD" id="cd24067">
    <property type="entry name" value="ASKHA_NBD_ROK_BsFRK-like"/>
    <property type="match status" value="1"/>
</dbReference>
<evidence type="ECO:0000256" key="4">
    <source>
        <dbReference type="ARBA" id="ARBA00022723"/>
    </source>
</evidence>
<dbReference type="InterPro" id="IPR000600">
    <property type="entry name" value="ROK"/>
</dbReference>
<proteinExistence type="inferred from homology"/>
<evidence type="ECO:0000313" key="14">
    <source>
        <dbReference type="Proteomes" id="UP000007383"/>
    </source>
</evidence>
<dbReference type="GO" id="GO:0046872">
    <property type="term" value="F:metal ion binding"/>
    <property type="evidence" value="ECO:0007669"/>
    <property type="project" value="UniProtKB-KW"/>
</dbReference>
<evidence type="ECO:0000256" key="12">
    <source>
        <dbReference type="ARBA" id="ARBA00048451"/>
    </source>
</evidence>
<evidence type="ECO:0000313" key="13">
    <source>
        <dbReference type="EMBL" id="AFG37544.1"/>
    </source>
</evidence>
<dbReference type="RefSeq" id="WP_014455528.1">
    <property type="nucleotide sequence ID" value="NC_017098.1"/>
</dbReference>
<dbReference type="EC" id="2.7.1.4" evidence="11"/>
<dbReference type="InterPro" id="IPR043129">
    <property type="entry name" value="ATPase_NBD"/>
</dbReference>
<keyword evidence="8" id="KW-0067">ATP-binding</keyword>
<keyword evidence="14" id="KW-1185">Reference proteome</keyword>
<reference evidence="14" key="1">
    <citation type="journal article" date="2013" name="Stand. Genomic Sci.">
        <title>Complete genome sequence of the halophilic bacterium Spirochaeta africana type strain (Z-7692(T)) from the alkaline Lake Magadi in the East African Rift.</title>
        <authorList>
            <person name="Liolos K."/>
            <person name="Abt B."/>
            <person name="Scheuner C."/>
            <person name="Teshima H."/>
            <person name="Held B."/>
            <person name="Lapidus A."/>
            <person name="Nolan M."/>
            <person name="Lucas S."/>
            <person name="Deshpande S."/>
            <person name="Cheng J.F."/>
            <person name="Tapia R."/>
            <person name="Goodwin L.A."/>
            <person name="Pitluck S."/>
            <person name="Pagani I."/>
            <person name="Ivanova N."/>
            <person name="Mavromatis K."/>
            <person name="Mikhailova N."/>
            <person name="Huntemann M."/>
            <person name="Pati A."/>
            <person name="Chen A."/>
            <person name="Palaniappan K."/>
            <person name="Land M."/>
            <person name="Rohde M."/>
            <person name="Tindall B.J."/>
            <person name="Detter J.C."/>
            <person name="Goker M."/>
            <person name="Bristow J."/>
            <person name="Eisen J.A."/>
            <person name="Markowitz V."/>
            <person name="Hugenholtz P."/>
            <person name="Woyke T."/>
            <person name="Klenk H.P."/>
            <person name="Kyrpides N.C."/>
        </authorList>
    </citation>
    <scope>NUCLEOTIDE SEQUENCE</scope>
    <source>
        <strain evidence="14">ATCC 700263 / DSM 8902 / Z-7692</strain>
    </source>
</reference>
<dbReference type="STRING" id="889378.Spiaf_1483"/>
<evidence type="ECO:0000256" key="8">
    <source>
        <dbReference type="ARBA" id="ARBA00022840"/>
    </source>
</evidence>
<evidence type="ECO:0000256" key="11">
    <source>
        <dbReference type="ARBA" id="ARBA00038887"/>
    </source>
</evidence>
<keyword evidence="5" id="KW-0547">Nucleotide-binding</keyword>
<sequence>MIAGIEAGGTKFVCAVALDPQTILEEIRFPTTTPEETIAKALNFFMEMQEVHGPITSLGVGSFGPIDPNPGSPTYGMITSTPKPHWENIDIIGVLKESMDIPMGFDTDVNGAALGEYLWGAGQGLDVVLYLTIGTGVGGGVVVHGKPVHGLTHPEMGHIAIPRGDDRDSFAGVCPYHGDCVEGLVSGPAIAARAGRPGQDIPAEDPGWDTVADYIAQALCTYICVLSPNRIIVGGGVLGQEHLLERVRSLVLKKLNGYIRHPFLTPEGISQYIVAPGLGTKSGVIGAFALGLRAARES</sequence>
<evidence type="ECO:0000256" key="6">
    <source>
        <dbReference type="ARBA" id="ARBA00022777"/>
    </source>
</evidence>
<dbReference type="AlphaFoldDB" id="H9UJ51"/>